<keyword evidence="5" id="KW-0851">Voltage-gated channel</keyword>
<keyword evidence="3 14" id="KW-0812">Transmembrane</keyword>
<evidence type="ECO:0000256" key="13">
    <source>
        <dbReference type="SAM" id="MobiDB-lite"/>
    </source>
</evidence>
<evidence type="ECO:0000256" key="6">
    <source>
        <dbReference type="ARBA" id="ARBA00022989"/>
    </source>
</evidence>
<comment type="subcellular location">
    <subcellularLocation>
        <location evidence="1">Membrane</location>
        <topology evidence="1">Multi-pass membrane protein</topology>
    </subcellularLocation>
</comment>
<keyword evidence="12" id="KW-0407">Ion channel</keyword>
<accession>A0A195DNB4</accession>
<dbReference type="Gene3D" id="1.10.3080.10">
    <property type="entry name" value="Clc chloride channel"/>
    <property type="match status" value="1"/>
</dbReference>
<keyword evidence="16" id="KW-1185">Reference proteome</keyword>
<feature type="transmembrane region" description="Helical" evidence="14">
    <location>
        <begin position="421"/>
        <end position="440"/>
    </location>
</feature>
<dbReference type="InterPro" id="IPR050970">
    <property type="entry name" value="Cl_channel_volt-gated"/>
</dbReference>
<evidence type="ECO:0000313" key="16">
    <source>
        <dbReference type="Proteomes" id="UP000078492"/>
    </source>
</evidence>
<dbReference type="GO" id="GO:0005886">
    <property type="term" value="C:plasma membrane"/>
    <property type="evidence" value="ECO:0007669"/>
    <property type="project" value="TreeGrafter"/>
</dbReference>
<dbReference type="Gene3D" id="3.10.580.10">
    <property type="entry name" value="CBS-domain"/>
    <property type="match status" value="2"/>
</dbReference>
<dbReference type="FunFam" id="3.10.580.10:FF:000032">
    <property type="entry name" value="Chloride channel protein"/>
    <property type="match status" value="1"/>
</dbReference>
<feature type="transmembrane region" description="Helical" evidence="14">
    <location>
        <begin position="486"/>
        <end position="505"/>
    </location>
</feature>
<dbReference type="InterPro" id="IPR046342">
    <property type="entry name" value="CBS_dom_sf"/>
</dbReference>
<evidence type="ECO:0000313" key="15">
    <source>
        <dbReference type="EMBL" id="KYN14395.1"/>
    </source>
</evidence>
<keyword evidence="7" id="KW-0406">Ion transport</keyword>
<dbReference type="Proteomes" id="UP000078492">
    <property type="component" value="Unassembled WGS sequence"/>
</dbReference>
<dbReference type="FunFam" id="3.10.580.10:FF:000026">
    <property type="entry name" value="Chloride channel protein"/>
    <property type="match status" value="1"/>
</dbReference>
<evidence type="ECO:0000256" key="5">
    <source>
        <dbReference type="ARBA" id="ARBA00022882"/>
    </source>
</evidence>
<dbReference type="FunFam" id="1.10.3080.10:FF:000003">
    <property type="entry name" value="Chloride channel 2"/>
    <property type="match status" value="1"/>
</dbReference>
<feature type="transmembrane region" description="Helical" evidence="14">
    <location>
        <begin position="589"/>
        <end position="608"/>
    </location>
</feature>
<dbReference type="AlphaFoldDB" id="A0A195DNB4"/>
<evidence type="ECO:0000256" key="1">
    <source>
        <dbReference type="ARBA" id="ARBA00004141"/>
    </source>
</evidence>
<evidence type="ECO:0000256" key="8">
    <source>
        <dbReference type="ARBA" id="ARBA00023122"/>
    </source>
</evidence>
<proteinExistence type="predicted"/>
<keyword evidence="11" id="KW-0868">Chloride</keyword>
<feature type="transmembrane region" description="Helical" evidence="14">
    <location>
        <begin position="296"/>
        <end position="320"/>
    </location>
</feature>
<keyword evidence="6 14" id="KW-1133">Transmembrane helix</keyword>
<dbReference type="InterPro" id="IPR014743">
    <property type="entry name" value="Cl-channel_core"/>
</dbReference>
<keyword evidence="2" id="KW-0813">Transport</keyword>
<feature type="transmembrane region" description="Helical" evidence="14">
    <location>
        <begin position="378"/>
        <end position="400"/>
    </location>
</feature>
<sequence length="985" mass="110658">MASQTVKKELLEETLHHHPEGSEEEVDKEWEEFTRLMAKLKENRRNRPHRPSQAFYPCPPAYADEEQQEFDPFDYINTIMYGRYTKDLGEYAKEEARKLKYQEKARRKYDKTRAEDLRKSRRGPLCRKLLALLAFTWKHTGARLGEDWIFLALLGIIMALISYAMDRGISMCNNARIWLYQDLTTHPAFKYLAWVSMPVCLILFSAGFVHIVAPQSIGSGIPEMKTILRGVALKEYLTFRTLVAKVIGLTATLGSGLPLGKEGPFVHIASIVATLLSKLVTSFQGIYENESRNCEMLAAACAVGVASCFAAPIGGVLFSIEVTTVYFAVRNYWRGFFAAVCGATMFRLLAIWFQREETITAMFATNFTMEFPFDPQELLVFALIGVGSGLLGAFYVWLHRQYVIFMRKNKSMNSFLQKNRFLYPGIVSLIVSSVSFPVGLGQFMAGDLNTHDQVFGLFTNFTWTKENLSVEEMNIVKHWSTSFTDVFSGLLSFVLFTFIFSIISSTVPVPSGIFIPVFKIGAALGRTVGEAMALWFPTGVRYGGVITPIVPGGYATVGAAAFSGAVTHTISVSVIIFEMTGQITHIVPIMIAVLISNAIAALLQPSIYDSIILIKKLPYLPDLLPSSSGMYNVYVEDFMVRDVKYIWHGISYQKLKDILKENRKLRGFPLVDNPDSMILLGSIQRLALVKLIEKHIGRERRLQVAQKWHKEAEERAREEIERQLREQERTRRPSRFEVIPAPDILKMQRQSVNDLTMSANNGSGPDHHTFHSPVFGSQPKKSILKKTNSFTLKGFSPIRLAFEAIFRKSATLQDVDPDPELGTRGSQDVMNVQSHTPMLAPSPATSKKVQLPRERVIDMSAEDQKRWEESEMALEVDFSRCHIDPAPFQLVERTSLLKVHSLFSMVGVNHAYVTAIGRLVGVVALKELRKAIEDANAGILPMHPESHIAESLSSLARSETDTEINKNINAINSINSVDCEKVDKV</sequence>
<feature type="compositionally biased region" description="Basic and acidic residues" evidence="13">
    <location>
        <begin position="1"/>
        <end position="21"/>
    </location>
</feature>
<keyword evidence="8" id="KW-0129">CBS domain</keyword>
<dbReference type="GO" id="GO:0034707">
    <property type="term" value="C:chloride channel complex"/>
    <property type="evidence" value="ECO:0007669"/>
    <property type="project" value="UniProtKB-KW"/>
</dbReference>
<dbReference type="Pfam" id="PF00654">
    <property type="entry name" value="Voltage_CLC"/>
    <property type="match status" value="1"/>
</dbReference>
<dbReference type="SUPFAM" id="SSF54631">
    <property type="entry name" value="CBS-domain pair"/>
    <property type="match status" value="1"/>
</dbReference>
<keyword evidence="4" id="KW-0677">Repeat</keyword>
<dbReference type="SUPFAM" id="SSF81340">
    <property type="entry name" value="Clc chloride channel"/>
    <property type="match status" value="1"/>
</dbReference>
<feature type="transmembrane region" description="Helical" evidence="14">
    <location>
        <begin position="265"/>
        <end position="284"/>
    </location>
</feature>
<feature type="transmembrane region" description="Helical" evidence="14">
    <location>
        <begin position="332"/>
        <end position="353"/>
    </location>
</feature>
<protein>
    <submittedName>
        <fullName evidence="15">Chloride channel protein 2</fullName>
    </submittedName>
</protein>
<name>A0A195DNB4_9HYME</name>
<dbReference type="STRING" id="471704.A0A195DNB4"/>
<evidence type="ECO:0000256" key="10">
    <source>
        <dbReference type="ARBA" id="ARBA00023173"/>
    </source>
</evidence>
<dbReference type="PRINTS" id="PR00762">
    <property type="entry name" value="CLCHANNEL"/>
</dbReference>
<evidence type="ECO:0000256" key="7">
    <source>
        <dbReference type="ARBA" id="ARBA00023065"/>
    </source>
</evidence>
<evidence type="ECO:0000256" key="14">
    <source>
        <dbReference type="SAM" id="Phobius"/>
    </source>
</evidence>
<evidence type="ECO:0000256" key="2">
    <source>
        <dbReference type="ARBA" id="ARBA00022448"/>
    </source>
</evidence>
<dbReference type="PANTHER" id="PTHR45720">
    <property type="entry name" value="CHLORIDE CHANNEL PROTEIN 2"/>
    <property type="match status" value="1"/>
</dbReference>
<dbReference type="CDD" id="cd03683">
    <property type="entry name" value="ClC_1_like"/>
    <property type="match status" value="1"/>
</dbReference>
<evidence type="ECO:0000256" key="9">
    <source>
        <dbReference type="ARBA" id="ARBA00023136"/>
    </source>
</evidence>
<dbReference type="InterPro" id="IPR001807">
    <property type="entry name" value="ClC"/>
</dbReference>
<keyword evidence="10" id="KW-0869">Chloride channel</keyword>
<feature type="transmembrane region" description="Helical" evidence="14">
    <location>
        <begin position="148"/>
        <end position="165"/>
    </location>
</feature>
<feature type="region of interest" description="Disordered" evidence="13">
    <location>
        <begin position="1"/>
        <end position="28"/>
    </location>
</feature>
<evidence type="ECO:0000256" key="12">
    <source>
        <dbReference type="ARBA" id="ARBA00023303"/>
    </source>
</evidence>
<feature type="transmembrane region" description="Helical" evidence="14">
    <location>
        <begin position="556"/>
        <end position="577"/>
    </location>
</feature>
<organism evidence="15 16">
    <name type="scientific">Trachymyrmex cornetzi</name>
    <dbReference type="NCBI Taxonomy" id="471704"/>
    <lineage>
        <taxon>Eukaryota</taxon>
        <taxon>Metazoa</taxon>
        <taxon>Ecdysozoa</taxon>
        <taxon>Arthropoda</taxon>
        <taxon>Hexapoda</taxon>
        <taxon>Insecta</taxon>
        <taxon>Pterygota</taxon>
        <taxon>Neoptera</taxon>
        <taxon>Endopterygota</taxon>
        <taxon>Hymenoptera</taxon>
        <taxon>Apocrita</taxon>
        <taxon>Aculeata</taxon>
        <taxon>Formicoidea</taxon>
        <taxon>Formicidae</taxon>
        <taxon>Myrmicinae</taxon>
        <taxon>Trachymyrmex</taxon>
    </lineage>
</organism>
<keyword evidence="9 14" id="KW-0472">Membrane</keyword>
<dbReference type="EMBL" id="KQ980713">
    <property type="protein sequence ID" value="KYN14395.1"/>
    <property type="molecule type" value="Genomic_DNA"/>
</dbReference>
<evidence type="ECO:0000256" key="11">
    <source>
        <dbReference type="ARBA" id="ARBA00023214"/>
    </source>
</evidence>
<feature type="transmembrane region" description="Helical" evidence="14">
    <location>
        <begin position="191"/>
        <end position="213"/>
    </location>
</feature>
<dbReference type="GO" id="GO:0005247">
    <property type="term" value="F:voltage-gated chloride channel activity"/>
    <property type="evidence" value="ECO:0007669"/>
    <property type="project" value="TreeGrafter"/>
</dbReference>
<reference evidence="15 16" key="1">
    <citation type="submission" date="2015-09" db="EMBL/GenBank/DDBJ databases">
        <title>Trachymyrmex cornetzi WGS genome.</title>
        <authorList>
            <person name="Nygaard S."/>
            <person name="Hu H."/>
            <person name="Boomsma J."/>
            <person name="Zhang G."/>
        </authorList>
    </citation>
    <scope>NUCLEOTIDE SEQUENCE [LARGE SCALE GENOMIC DNA]</scope>
    <source>
        <strain evidence="15">Tcor2-1</strain>
        <tissue evidence="15">Whole body</tissue>
    </source>
</reference>
<gene>
    <name evidence="15" type="ORF">ALC57_13562</name>
</gene>
<evidence type="ECO:0000256" key="3">
    <source>
        <dbReference type="ARBA" id="ARBA00022692"/>
    </source>
</evidence>
<dbReference type="PANTHER" id="PTHR45720:SF10">
    <property type="entry name" value="CHLORIDE CHANNEL PROTEIN 2"/>
    <property type="match status" value="1"/>
</dbReference>
<evidence type="ECO:0000256" key="4">
    <source>
        <dbReference type="ARBA" id="ARBA00022737"/>
    </source>
</evidence>